<dbReference type="Gene3D" id="3.30.2380.10">
    <property type="entry name" value="CGI121/TPRKB"/>
    <property type="match status" value="1"/>
</dbReference>
<proteinExistence type="inferred from homology"/>
<evidence type="ECO:0000256" key="1">
    <source>
        <dbReference type="ARBA" id="ARBA00005546"/>
    </source>
</evidence>
<sequence>MLCRLYAVELEVGSGRLKGKDNEALMSLLGPDFALVNPKMVCGPLHLSQAAYLADKAHAGKYNLSKDRSTELLLYLTAQRQISRAIKIAGIKSSNETVAWASFSQIPNKLFDLVEPDESVISHMDFDYSSLSIEKEVLDKLSFDEKQKIVMTRTAALPVKSR</sequence>
<dbReference type="Pfam" id="PF08617">
    <property type="entry name" value="CGI-121"/>
    <property type="match status" value="1"/>
</dbReference>
<accession>A0A382C6V0</accession>
<dbReference type="NCBIfam" id="NF011465">
    <property type="entry name" value="PRK14886.1-1"/>
    <property type="match status" value="1"/>
</dbReference>
<protein>
    <submittedName>
        <fullName evidence="2">Uncharacterized protein</fullName>
    </submittedName>
</protein>
<evidence type="ECO:0000313" key="2">
    <source>
        <dbReference type="EMBL" id="SVB21770.1"/>
    </source>
</evidence>
<dbReference type="SUPFAM" id="SSF143870">
    <property type="entry name" value="PF0523-like"/>
    <property type="match status" value="1"/>
</dbReference>
<dbReference type="InterPro" id="IPR036504">
    <property type="entry name" value="CGI121/TPRKB_sf"/>
</dbReference>
<name>A0A382C6V0_9ZZZZ</name>
<dbReference type="AlphaFoldDB" id="A0A382C6V0"/>
<reference evidence="2" key="1">
    <citation type="submission" date="2018-05" db="EMBL/GenBank/DDBJ databases">
        <authorList>
            <person name="Lanie J.A."/>
            <person name="Ng W.-L."/>
            <person name="Kazmierczak K.M."/>
            <person name="Andrzejewski T.M."/>
            <person name="Davidsen T.M."/>
            <person name="Wayne K.J."/>
            <person name="Tettelin H."/>
            <person name="Glass J.I."/>
            <person name="Rusch D."/>
            <person name="Podicherti R."/>
            <person name="Tsui H.-C.T."/>
            <person name="Winkler M.E."/>
        </authorList>
    </citation>
    <scope>NUCLEOTIDE SEQUENCE</scope>
</reference>
<dbReference type="InterPro" id="IPR013926">
    <property type="entry name" value="CGI121/TPRKB"/>
</dbReference>
<gene>
    <name evidence="2" type="ORF">METZ01_LOCUS174624</name>
</gene>
<dbReference type="EMBL" id="UINC01033071">
    <property type="protein sequence ID" value="SVB21770.1"/>
    <property type="molecule type" value="Genomic_DNA"/>
</dbReference>
<comment type="similarity">
    <text evidence="1">Belongs to the CGI121/TPRKB family.</text>
</comment>
<organism evidence="2">
    <name type="scientific">marine metagenome</name>
    <dbReference type="NCBI Taxonomy" id="408172"/>
    <lineage>
        <taxon>unclassified sequences</taxon>
        <taxon>metagenomes</taxon>
        <taxon>ecological metagenomes</taxon>
    </lineage>
</organism>